<keyword evidence="1" id="KW-0808">Transferase</keyword>
<gene>
    <name evidence="1" type="ORF">Tci_027314</name>
</gene>
<name>A0A6L2L1G4_TANCI</name>
<keyword evidence="1" id="KW-0548">Nucleotidyltransferase</keyword>
<sequence length="85" mass="9871">MVISKLEMVGRKFFWGGAFDSSKIAWIAWDKVISPLNQGGLGIENLRAIFHWDWTRLLRSEAEYDELLELESLVSNLHFSNEDDK</sequence>
<keyword evidence="1" id="KW-0695">RNA-directed DNA polymerase</keyword>
<protein>
    <submittedName>
        <fullName evidence="1">Reverse transcriptase domain, reverse transcriptase zinc-binding domain protein</fullName>
    </submittedName>
</protein>
<dbReference type="EMBL" id="BKCJ010003480">
    <property type="protein sequence ID" value="GEU55336.1"/>
    <property type="molecule type" value="Genomic_DNA"/>
</dbReference>
<dbReference type="AlphaFoldDB" id="A0A6L2L1G4"/>
<comment type="caution">
    <text evidence="1">The sequence shown here is derived from an EMBL/GenBank/DDBJ whole genome shotgun (WGS) entry which is preliminary data.</text>
</comment>
<proteinExistence type="predicted"/>
<accession>A0A6L2L1G4</accession>
<dbReference type="GO" id="GO:0003964">
    <property type="term" value="F:RNA-directed DNA polymerase activity"/>
    <property type="evidence" value="ECO:0007669"/>
    <property type="project" value="UniProtKB-KW"/>
</dbReference>
<reference evidence="1" key="1">
    <citation type="journal article" date="2019" name="Sci. Rep.">
        <title>Draft genome of Tanacetum cinerariifolium, the natural source of mosquito coil.</title>
        <authorList>
            <person name="Yamashiro T."/>
            <person name="Shiraishi A."/>
            <person name="Satake H."/>
            <person name="Nakayama K."/>
        </authorList>
    </citation>
    <scope>NUCLEOTIDE SEQUENCE</scope>
</reference>
<evidence type="ECO:0000313" key="1">
    <source>
        <dbReference type="EMBL" id="GEU55336.1"/>
    </source>
</evidence>
<organism evidence="1">
    <name type="scientific">Tanacetum cinerariifolium</name>
    <name type="common">Dalmatian daisy</name>
    <name type="synonym">Chrysanthemum cinerariifolium</name>
    <dbReference type="NCBI Taxonomy" id="118510"/>
    <lineage>
        <taxon>Eukaryota</taxon>
        <taxon>Viridiplantae</taxon>
        <taxon>Streptophyta</taxon>
        <taxon>Embryophyta</taxon>
        <taxon>Tracheophyta</taxon>
        <taxon>Spermatophyta</taxon>
        <taxon>Magnoliopsida</taxon>
        <taxon>eudicotyledons</taxon>
        <taxon>Gunneridae</taxon>
        <taxon>Pentapetalae</taxon>
        <taxon>asterids</taxon>
        <taxon>campanulids</taxon>
        <taxon>Asterales</taxon>
        <taxon>Asteraceae</taxon>
        <taxon>Asteroideae</taxon>
        <taxon>Anthemideae</taxon>
        <taxon>Anthemidinae</taxon>
        <taxon>Tanacetum</taxon>
    </lineage>
</organism>